<evidence type="ECO:0000313" key="2">
    <source>
        <dbReference type="Proteomes" id="UP000308886"/>
    </source>
</evidence>
<evidence type="ECO:0000313" key="1">
    <source>
        <dbReference type="EMBL" id="TGX83348.1"/>
    </source>
</evidence>
<sequence>MKINLFAKTILLLLSLVLAGCSAEERTENTVFDPVKIVRKVIANTSQHEIANGDLPVWLSEFIDGLGSLDDMREVAAIKGNWKGEDVYYVYDYYSSCLACSTFNSEGEKIDWSKIDFENFWESATGWKCIYLHKSNIHSIFDDI</sequence>
<organism evidence="1 2">
    <name type="scientific">Palleniella muris</name>
    <dbReference type="NCBI Taxonomy" id="3038145"/>
    <lineage>
        <taxon>Bacteria</taxon>
        <taxon>Pseudomonadati</taxon>
        <taxon>Bacteroidota</taxon>
        <taxon>Bacteroidia</taxon>
        <taxon>Bacteroidales</taxon>
        <taxon>Prevotellaceae</taxon>
        <taxon>Palleniella</taxon>
    </lineage>
</organism>
<reference evidence="1" key="1">
    <citation type="submission" date="2019-04" db="EMBL/GenBank/DDBJ databases">
        <title>Microbes associate with the intestines of laboratory mice.</title>
        <authorList>
            <person name="Navarre W."/>
            <person name="Wong E."/>
            <person name="Huang K."/>
            <person name="Tropini C."/>
            <person name="Ng K."/>
            <person name="Yu B."/>
        </authorList>
    </citation>
    <scope>NUCLEOTIDE SEQUENCE</scope>
    <source>
        <strain evidence="1">NM73_A23</strain>
    </source>
</reference>
<comment type="caution">
    <text evidence="1">The sequence shown here is derived from an EMBL/GenBank/DDBJ whole genome shotgun (WGS) entry which is preliminary data.</text>
</comment>
<gene>
    <name evidence="1" type="ORF">E5358_03595</name>
</gene>
<name>A0AC61QSB0_9BACT</name>
<dbReference type="EMBL" id="SRZC01000004">
    <property type="protein sequence ID" value="TGX83348.1"/>
    <property type="molecule type" value="Genomic_DNA"/>
</dbReference>
<keyword evidence="2" id="KW-1185">Reference proteome</keyword>
<proteinExistence type="predicted"/>
<dbReference type="Proteomes" id="UP000308886">
    <property type="component" value="Unassembled WGS sequence"/>
</dbReference>
<accession>A0AC61QSB0</accession>
<protein>
    <submittedName>
        <fullName evidence="1">Uncharacterized protein</fullName>
    </submittedName>
</protein>